<organism evidence="2 3">
    <name type="scientific">Tanacetum coccineum</name>
    <dbReference type="NCBI Taxonomy" id="301880"/>
    <lineage>
        <taxon>Eukaryota</taxon>
        <taxon>Viridiplantae</taxon>
        <taxon>Streptophyta</taxon>
        <taxon>Embryophyta</taxon>
        <taxon>Tracheophyta</taxon>
        <taxon>Spermatophyta</taxon>
        <taxon>Magnoliopsida</taxon>
        <taxon>eudicotyledons</taxon>
        <taxon>Gunneridae</taxon>
        <taxon>Pentapetalae</taxon>
        <taxon>asterids</taxon>
        <taxon>campanulids</taxon>
        <taxon>Asterales</taxon>
        <taxon>Asteraceae</taxon>
        <taxon>Asteroideae</taxon>
        <taxon>Anthemideae</taxon>
        <taxon>Anthemidinae</taxon>
        <taxon>Tanacetum</taxon>
    </lineage>
</organism>
<evidence type="ECO:0000256" key="1">
    <source>
        <dbReference type="SAM" id="Coils"/>
    </source>
</evidence>
<proteinExistence type="predicted"/>
<evidence type="ECO:0000313" key="3">
    <source>
        <dbReference type="Proteomes" id="UP001151760"/>
    </source>
</evidence>
<keyword evidence="1" id="KW-0175">Coiled coil</keyword>
<accession>A0ABQ5I8K5</accession>
<name>A0ABQ5I8K5_9ASTR</name>
<sequence>MRTRRSKAGTITPFANPKRQFRARREVSPTPIHNIYTFYESESSESDTENVDIESLTLEQYLALDQNNTRRRFTCPDDSTFEIKGQLLRELRKIFFSGGPTDSAVEHISNVLEIASIFNAQESTLVQLSEIRNFKQEDGESLFDTWERYKDLLFKCPFHDLNDHQKVNTFYNGLNIQTRRTIDASGLIPRLTASNALKSIQKLVKKLKLLNHEMDELTVDFRKLNTDDVRKSYYAEVKRIKSSKIDYDNTYTESRNRPTNLKDKFEQCLKESSER</sequence>
<evidence type="ECO:0000313" key="2">
    <source>
        <dbReference type="EMBL" id="GJT95985.1"/>
    </source>
</evidence>
<dbReference type="Proteomes" id="UP001151760">
    <property type="component" value="Unassembled WGS sequence"/>
</dbReference>
<feature type="coiled-coil region" evidence="1">
    <location>
        <begin position="193"/>
        <end position="227"/>
    </location>
</feature>
<reference evidence="2" key="2">
    <citation type="submission" date="2022-01" db="EMBL/GenBank/DDBJ databases">
        <authorList>
            <person name="Yamashiro T."/>
            <person name="Shiraishi A."/>
            <person name="Satake H."/>
            <person name="Nakayama K."/>
        </authorList>
    </citation>
    <scope>NUCLEOTIDE SEQUENCE</scope>
</reference>
<dbReference type="PANTHER" id="PTHR33223:SF11">
    <property type="entry name" value="ELEMENT PROTEIN, PUTATIVE-RELATED"/>
    <property type="match status" value="1"/>
</dbReference>
<gene>
    <name evidence="2" type="ORF">Tco_1091503</name>
</gene>
<dbReference type="EMBL" id="BQNB010020442">
    <property type="protein sequence ID" value="GJT95985.1"/>
    <property type="molecule type" value="Genomic_DNA"/>
</dbReference>
<dbReference type="PANTHER" id="PTHR33223">
    <property type="entry name" value="CCHC-TYPE DOMAIN-CONTAINING PROTEIN"/>
    <property type="match status" value="1"/>
</dbReference>
<keyword evidence="3" id="KW-1185">Reference proteome</keyword>
<reference evidence="2" key="1">
    <citation type="journal article" date="2022" name="Int. J. Mol. Sci.">
        <title>Draft Genome of Tanacetum Coccineum: Genomic Comparison of Closely Related Tanacetum-Family Plants.</title>
        <authorList>
            <person name="Yamashiro T."/>
            <person name="Shiraishi A."/>
            <person name="Nakayama K."/>
            <person name="Satake H."/>
        </authorList>
    </citation>
    <scope>NUCLEOTIDE SEQUENCE</scope>
</reference>
<comment type="caution">
    <text evidence="2">The sequence shown here is derived from an EMBL/GenBank/DDBJ whole genome shotgun (WGS) entry which is preliminary data.</text>
</comment>
<evidence type="ECO:0008006" key="4">
    <source>
        <dbReference type="Google" id="ProtNLM"/>
    </source>
</evidence>
<protein>
    <recommendedName>
        <fullName evidence="4">Retrotransposon gag domain-containing protein</fullName>
    </recommendedName>
</protein>